<dbReference type="STRING" id="398578.Daci_2716"/>
<dbReference type="PROSITE" id="PS51162">
    <property type="entry name" value="THYROGLOBULIN_1_2"/>
    <property type="match status" value="1"/>
</dbReference>
<organism evidence="3 4">
    <name type="scientific">Delftia acidovorans (strain DSM 14801 / SPH-1)</name>
    <dbReference type="NCBI Taxonomy" id="398578"/>
    <lineage>
        <taxon>Bacteria</taxon>
        <taxon>Pseudomonadati</taxon>
        <taxon>Pseudomonadota</taxon>
        <taxon>Betaproteobacteria</taxon>
        <taxon>Burkholderiales</taxon>
        <taxon>Comamonadaceae</taxon>
        <taxon>Delftia</taxon>
    </lineage>
</organism>
<feature type="region of interest" description="Disordered" evidence="1">
    <location>
        <begin position="115"/>
        <end position="198"/>
    </location>
</feature>
<dbReference type="HOGENOM" id="CLU_027492_1_0_4"/>
<dbReference type="AlphaFoldDB" id="A9BTU0"/>
<evidence type="ECO:0000256" key="1">
    <source>
        <dbReference type="SAM" id="MobiDB-lite"/>
    </source>
</evidence>
<accession>A9BTU0</accession>
<dbReference type="Proteomes" id="UP000000784">
    <property type="component" value="Chromosome"/>
</dbReference>
<dbReference type="InterPro" id="IPR000716">
    <property type="entry name" value="Thyroglobulin_1"/>
</dbReference>
<reference evidence="4" key="2">
    <citation type="submission" date="2007-11" db="EMBL/GenBank/DDBJ databases">
        <title>Complete sequence of Delftia acidovorans DSM 14801 / SPH-1.</title>
        <authorList>
            <person name="Copeland A."/>
            <person name="Lucas S."/>
            <person name="Lapidus A."/>
            <person name="Barry K."/>
            <person name="Glavina del Rio T."/>
            <person name="Dalin E."/>
            <person name="Tice H."/>
            <person name="Pitluck S."/>
            <person name="Lowry S."/>
            <person name="Clum A."/>
            <person name="Schmutz J."/>
            <person name="Larimer F."/>
            <person name="Land M."/>
            <person name="Hauser L."/>
            <person name="Kyrpides N."/>
            <person name="Kim E."/>
            <person name="Schleheck D."/>
            <person name="Richardson P."/>
        </authorList>
    </citation>
    <scope>NUCLEOTIDE SEQUENCE [LARGE SCALE GENOMIC DNA]</scope>
    <source>
        <strain evidence="4">DSM 14801 / SPH-1</strain>
    </source>
</reference>
<sequence length="793" mass="86415">MSSRVQCERIRAALRAASGAAVPRAGVLPRTRLACGHCRVRRCAGCWCSLATGPQLPGSRTWGTGGGKCGRQDKRGRHLSARKACLHVGVARHGAASPPCRLGREARAGTGMSACFARPDTPQPSGSAAMSNRRDEDFRIRPSAPKNRGKGQGQSFVSKVLKQAGKASSGKSSVRRPGGTGKGADTGQRPGSRLGRGHTAARFAGAKLTPMSRRVTIKTLLVNQRQASPQSLAKHLRYIERDGVGRDGEPGQAYGPQTDAADLDAFKERCADDRHHFRFILSPEDGAELEDLRTYTRHLMGRMEADLGTGLDWVAVNHWNTDNPHTHIVVRGRDDTGKDLIIAGDYIADGFRHRAAELATEWLGPRTELEIQQTLQREVKQERWTSLDRTLQREAGDDGRVQIERFNEPRLQRQRLLLVGRLQRLQRLGLADEMQPGTWAVHADAGKTLRTLGERGDIIRTMQRAMRGEPRELAVFEPGDDGRTILGRVAAKGLADELRDRGYLVIDGVDGKAHYVALNARDELANYPTGAVVAVKGSADVRAADKNIAALASGGLYRTDHHLAVAQGQTVPGRDPQEVVAVHVRRLEALRRAGIVERVAEGLWKVPDDLAEQGRRYDAQRLGGVAVELKSHLPIERQARVIGATWLDQQLIGGGSGLGDLGFGSEAKQAMQQRADFLAEQGLAVRRGQRVILARNLLGTLRNRELAQVAKDIAAETGLEHRPVSDGQRVAGIYRRSVMLASGRYAMLDDGMGFSLVPWKPVIEQRMGQQLAGTVRGGAVSWEIGRHRGPTIS</sequence>
<keyword evidence="4" id="KW-1185">Reference proteome</keyword>
<reference evidence="3 4" key="1">
    <citation type="journal article" date="2004" name="Appl. Environ. Microbiol.">
        <title>Mineralization of individual congeners of linear alkylbenzenesulfonate by defined pairs of heterotrophic bacteria.</title>
        <authorList>
            <person name="Schleheck D."/>
            <person name="Knepper T.P."/>
            <person name="Fischer K."/>
            <person name="Cook A.M."/>
        </authorList>
    </citation>
    <scope>NUCLEOTIDE SEQUENCE [LARGE SCALE GENOMIC DNA]</scope>
    <source>
        <strain evidence="4">DSM 14801 / SPH-1</strain>
    </source>
</reference>
<dbReference type="Pfam" id="PF11843">
    <property type="entry name" value="DUF3363"/>
    <property type="match status" value="1"/>
</dbReference>
<evidence type="ECO:0000259" key="2">
    <source>
        <dbReference type="PROSITE" id="PS51162"/>
    </source>
</evidence>
<dbReference type="EMBL" id="CP000884">
    <property type="protein sequence ID" value="ABX35354.1"/>
    <property type="molecule type" value="Genomic_DNA"/>
</dbReference>
<gene>
    <name evidence="3" type="ordered locus">Daci_2716</name>
</gene>
<dbReference type="InterPro" id="IPR021795">
    <property type="entry name" value="DUF3363"/>
</dbReference>
<name>A9BTU0_DELAS</name>
<dbReference type="eggNOG" id="COG3843">
    <property type="taxonomic scope" value="Bacteria"/>
</dbReference>
<proteinExistence type="predicted"/>
<evidence type="ECO:0000313" key="4">
    <source>
        <dbReference type="Proteomes" id="UP000000784"/>
    </source>
</evidence>
<protein>
    <recommendedName>
        <fullName evidence="2">Thyroglobulin type-1 domain-containing protein</fullName>
    </recommendedName>
</protein>
<dbReference type="KEGG" id="dac:Daci_2716"/>
<evidence type="ECO:0000313" key="3">
    <source>
        <dbReference type="EMBL" id="ABX35354.1"/>
    </source>
</evidence>
<feature type="domain" description="Thyroglobulin type-1" evidence="2">
    <location>
        <begin position="4"/>
        <end position="69"/>
    </location>
</feature>